<feature type="transmembrane region" description="Helical" evidence="5">
    <location>
        <begin position="586"/>
        <end position="604"/>
    </location>
</feature>
<feature type="domain" description="G-protein coupled receptors family 3 profile" evidence="6">
    <location>
        <begin position="472"/>
        <end position="648"/>
    </location>
</feature>
<keyword evidence="2 5" id="KW-0812">Transmembrane</keyword>
<dbReference type="GO" id="GO:0016020">
    <property type="term" value="C:membrane"/>
    <property type="evidence" value="ECO:0007669"/>
    <property type="project" value="UniProtKB-SubCell"/>
</dbReference>
<accession>A0A1Y2ERI0</accession>
<sequence>MLKIKTIIKNIIYILILYLNKISAKDIINILISQPDIGENQFLENYNILINQYLSNNGLLDFQINFSYCNPDSNDGISLKNLYKSKNSPFVVDEDYARQFNCTLRELKSSNFDLMVVDDRFFYSDNSYVDNTILQSQFSYKKITDYFYGIKVSHEDSNHHDKYIFEDGQLVVDNEKILYGLPYELDFDVLYYHINATSVKDVLSLKVKDIPSDNNNNGVNPRELVSIGLMDNDEILSFFSEFLRYQYDNHPNEKDPMSYNFLSEDKSLYDSFRNYLKRCMGENIDQTLSTTIEKAYTSFVYGEKLLFKGKASYFKNLKENLNIAVQINALPENKSVITEKFLIINGKSSKPKDVLTRIAIQLTSREMQQYRAQQFGSIPTFDFKNPSQDSNAYAQANPEMAELLQTLNPIRIRNIFKRREYSASFLESRLVIPMALKQTLVDPSNTIVLKTITNTIDTWNRAYDKKIEFTPIMIIFFILNIVTIIVPIFLFIVIYKVYRNRKHPYIKAMSPKLTNLTILGIISRILYPYFFGFINTRFLCRISAVFNFFVNNLVYIPLFAIIFRIYYIFTNVSKFSYGIKLNDRKLITYIIIALTASFCFYYGLSYLDDFNIATTGSLYPDRLMTCLYSFDKHLLFSNIYTLLLVSFYYYN</sequence>
<dbReference type="GO" id="GO:0004930">
    <property type="term" value="F:G protein-coupled receptor activity"/>
    <property type="evidence" value="ECO:0007669"/>
    <property type="project" value="InterPro"/>
</dbReference>
<reference evidence="7 8" key="1">
    <citation type="submission" date="2016-08" db="EMBL/GenBank/DDBJ databases">
        <title>A Parts List for Fungal Cellulosomes Revealed by Comparative Genomics.</title>
        <authorList>
            <consortium name="DOE Joint Genome Institute"/>
            <person name="Haitjema C.H."/>
            <person name="Gilmore S.P."/>
            <person name="Henske J.K."/>
            <person name="Solomon K.V."/>
            <person name="De Groot R."/>
            <person name="Kuo A."/>
            <person name="Mondo S.J."/>
            <person name="Salamov A.A."/>
            <person name="Labutti K."/>
            <person name="Zhao Z."/>
            <person name="Chiniquy J."/>
            <person name="Barry K."/>
            <person name="Brewer H.M."/>
            <person name="Purvine S.O."/>
            <person name="Wright A.T."/>
            <person name="Boxma B."/>
            <person name="Van Alen T."/>
            <person name="Hackstein J.H."/>
            <person name="Baker S.E."/>
            <person name="Grigoriev I.V."/>
            <person name="O'Malley M.A."/>
        </authorList>
    </citation>
    <scope>NUCLEOTIDE SEQUENCE [LARGE SCALE GENOMIC DNA]</scope>
    <source>
        <strain evidence="7 8">G1</strain>
    </source>
</reference>
<protein>
    <recommendedName>
        <fullName evidence="6">G-protein coupled receptors family 3 profile domain-containing protein</fullName>
    </recommendedName>
</protein>
<keyword evidence="8" id="KW-1185">Reference proteome</keyword>
<keyword evidence="4 5" id="KW-0472">Membrane</keyword>
<evidence type="ECO:0000259" key="6">
    <source>
        <dbReference type="Pfam" id="PF00003"/>
    </source>
</evidence>
<dbReference type="EMBL" id="MCOG01000030">
    <property type="protein sequence ID" value="ORY74149.1"/>
    <property type="molecule type" value="Genomic_DNA"/>
</dbReference>
<feature type="transmembrane region" description="Helical" evidence="5">
    <location>
        <begin position="633"/>
        <end position="650"/>
    </location>
</feature>
<comment type="caution">
    <text evidence="7">The sequence shown here is derived from an EMBL/GenBank/DDBJ whole genome shotgun (WGS) entry which is preliminary data.</text>
</comment>
<evidence type="ECO:0000256" key="3">
    <source>
        <dbReference type="ARBA" id="ARBA00022989"/>
    </source>
</evidence>
<name>A0A1Y2ERI0_9FUNG</name>
<evidence type="ECO:0000256" key="4">
    <source>
        <dbReference type="ARBA" id="ARBA00023136"/>
    </source>
</evidence>
<dbReference type="Proteomes" id="UP000193920">
    <property type="component" value="Unassembled WGS sequence"/>
</dbReference>
<dbReference type="OrthoDB" id="2153715at2759"/>
<evidence type="ECO:0000313" key="7">
    <source>
        <dbReference type="EMBL" id="ORY74149.1"/>
    </source>
</evidence>
<gene>
    <name evidence="7" type="ORF">LY90DRAFT_634290</name>
</gene>
<dbReference type="Gene3D" id="3.40.190.10">
    <property type="entry name" value="Periplasmic binding protein-like II"/>
    <property type="match status" value="1"/>
</dbReference>
<dbReference type="InterPro" id="IPR017978">
    <property type="entry name" value="GPCR_3_C"/>
</dbReference>
<evidence type="ECO:0000313" key="8">
    <source>
        <dbReference type="Proteomes" id="UP000193920"/>
    </source>
</evidence>
<evidence type="ECO:0000256" key="2">
    <source>
        <dbReference type="ARBA" id="ARBA00022692"/>
    </source>
</evidence>
<dbReference type="Pfam" id="PF00003">
    <property type="entry name" value="7tm_3"/>
    <property type="match status" value="1"/>
</dbReference>
<feature type="transmembrane region" description="Helical" evidence="5">
    <location>
        <begin position="516"/>
        <end position="534"/>
    </location>
</feature>
<proteinExistence type="predicted"/>
<dbReference type="STRING" id="1754190.A0A1Y2ERI0"/>
<dbReference type="AlphaFoldDB" id="A0A1Y2ERI0"/>
<organism evidence="7 8">
    <name type="scientific">Neocallimastix californiae</name>
    <dbReference type="NCBI Taxonomy" id="1754190"/>
    <lineage>
        <taxon>Eukaryota</taxon>
        <taxon>Fungi</taxon>
        <taxon>Fungi incertae sedis</taxon>
        <taxon>Chytridiomycota</taxon>
        <taxon>Chytridiomycota incertae sedis</taxon>
        <taxon>Neocallimastigomycetes</taxon>
        <taxon>Neocallimastigales</taxon>
        <taxon>Neocallimastigaceae</taxon>
        <taxon>Neocallimastix</taxon>
    </lineage>
</organism>
<comment type="subcellular location">
    <subcellularLocation>
        <location evidence="1">Membrane</location>
        <topology evidence="1">Multi-pass membrane protein</topology>
    </subcellularLocation>
</comment>
<feature type="transmembrane region" description="Helical" evidence="5">
    <location>
        <begin position="546"/>
        <end position="566"/>
    </location>
</feature>
<evidence type="ECO:0000256" key="5">
    <source>
        <dbReference type="SAM" id="Phobius"/>
    </source>
</evidence>
<evidence type="ECO:0000256" key="1">
    <source>
        <dbReference type="ARBA" id="ARBA00004141"/>
    </source>
</evidence>
<keyword evidence="3 5" id="KW-1133">Transmembrane helix</keyword>
<feature type="transmembrane region" description="Helical" evidence="5">
    <location>
        <begin position="472"/>
        <end position="495"/>
    </location>
</feature>